<dbReference type="AlphaFoldDB" id="A0A4D7QQ26"/>
<dbReference type="KEGG" id="paqt:E8L99_21145"/>
<feature type="region of interest" description="Disordered" evidence="1">
    <location>
        <begin position="98"/>
        <end position="137"/>
    </location>
</feature>
<evidence type="ECO:0000313" key="3">
    <source>
        <dbReference type="EMBL" id="QCK88083.1"/>
    </source>
</evidence>
<accession>A0A4D7QQ26</accession>
<gene>
    <name evidence="3" type="ORF">E8L99_21145</name>
</gene>
<evidence type="ECO:0000256" key="1">
    <source>
        <dbReference type="SAM" id="MobiDB-lite"/>
    </source>
</evidence>
<organism evidence="3 4">
    <name type="scientific">Phreatobacter aquaticus</name>
    <dbReference type="NCBI Taxonomy" id="2570229"/>
    <lineage>
        <taxon>Bacteria</taxon>
        <taxon>Pseudomonadati</taxon>
        <taxon>Pseudomonadota</taxon>
        <taxon>Alphaproteobacteria</taxon>
        <taxon>Hyphomicrobiales</taxon>
        <taxon>Phreatobacteraceae</taxon>
        <taxon>Phreatobacter</taxon>
    </lineage>
</organism>
<keyword evidence="4" id="KW-1185">Reference proteome</keyword>
<feature type="signal peptide" evidence="2">
    <location>
        <begin position="1"/>
        <end position="22"/>
    </location>
</feature>
<dbReference type="EMBL" id="CP039865">
    <property type="protein sequence ID" value="QCK88083.1"/>
    <property type="molecule type" value="Genomic_DNA"/>
</dbReference>
<evidence type="ECO:0000313" key="4">
    <source>
        <dbReference type="Proteomes" id="UP000298588"/>
    </source>
</evidence>
<name>A0A4D7QQ26_9HYPH</name>
<keyword evidence="2" id="KW-0732">Signal</keyword>
<dbReference type="Pfam" id="PF11064">
    <property type="entry name" value="DUF2865"/>
    <property type="match status" value="1"/>
</dbReference>
<proteinExistence type="predicted"/>
<dbReference type="Proteomes" id="UP000298588">
    <property type="component" value="Chromosome"/>
</dbReference>
<feature type="chain" id="PRO_5020732144" evidence="2">
    <location>
        <begin position="23"/>
        <end position="343"/>
    </location>
</feature>
<dbReference type="InterPro" id="IPR021293">
    <property type="entry name" value="DUF2865"/>
</dbReference>
<feature type="compositionally biased region" description="Low complexity" evidence="1">
    <location>
        <begin position="107"/>
        <end position="123"/>
    </location>
</feature>
<protein>
    <submittedName>
        <fullName evidence="3">DUF2865 domain-containing protein</fullName>
    </submittedName>
</protein>
<reference evidence="3 4" key="1">
    <citation type="submission" date="2019-04" db="EMBL/GenBank/DDBJ databases">
        <title>Phreatobacter aquaticus sp. nov.</title>
        <authorList>
            <person name="Choi A."/>
            <person name="Baek K."/>
        </authorList>
    </citation>
    <scope>NUCLEOTIDE SEQUENCE [LARGE SCALE GENOMIC DNA]</scope>
    <source>
        <strain evidence="3 4">NMCR1094</strain>
    </source>
</reference>
<dbReference type="RefSeq" id="WP_137101411.1">
    <property type="nucleotide sequence ID" value="NZ_CP039865.1"/>
</dbReference>
<evidence type="ECO:0000256" key="2">
    <source>
        <dbReference type="SAM" id="SignalP"/>
    </source>
</evidence>
<dbReference type="OrthoDB" id="7850882at2"/>
<sequence>MRLRHCLALLLPLCLMAGPASAQDSDQIYAIIHQDAAARAARQAARQTVQPAQRLPQQHRLAAAPQQMRGATPHFSSLFSRPVALPVGLPMITIRPPVDGMPGLDGQPGQVAPQPALPQQTAPRSVRPTAPSAPQHGGATAYCVRSCDGYYFPVGPAQSGGSRQAQDMTCNALCPGADVALYRTHNGGTIETAAGPRGQVYQSLRNAFRFREKFDATCTCSGLGATGLGRVAITNDFTLRSGDIVVTERGVRIFAGASRFPYRPSDFVAARAYSRLPADVHHRIAMIEAGIQAQENTSSAPAARLATGRRRAGMPVVDAQAQNVAQPSFVANNAGPRVIQITR</sequence>